<sequence length="123" mass="13165">MLTGSCACGAVHFATRTPPRNPSVCHCTQCRKMSGHQWASAQVPEPELTITGPVSWIALTHHAKRGICATCGAFLFWQGNGETEISFALGAVDGPTGLQLEKHIFTADQGDYYSIADGLPQHP</sequence>
<feature type="domain" description="CENP-V/GFA" evidence="5">
    <location>
        <begin position="2"/>
        <end position="114"/>
    </location>
</feature>
<accession>A0A521AHQ0</accession>
<dbReference type="InterPro" id="IPR011057">
    <property type="entry name" value="Mss4-like_sf"/>
</dbReference>
<dbReference type="EMBL" id="FXTO01000001">
    <property type="protein sequence ID" value="SMO34342.1"/>
    <property type="molecule type" value="Genomic_DNA"/>
</dbReference>
<dbReference type="SUPFAM" id="SSF51316">
    <property type="entry name" value="Mss4-like"/>
    <property type="match status" value="1"/>
</dbReference>
<dbReference type="Pfam" id="PF04828">
    <property type="entry name" value="GFA"/>
    <property type="match status" value="1"/>
</dbReference>
<dbReference type="Proteomes" id="UP000316030">
    <property type="component" value="Unassembled WGS sequence"/>
</dbReference>
<dbReference type="RefSeq" id="WP_142491485.1">
    <property type="nucleotide sequence ID" value="NZ_FXTO01000001.1"/>
</dbReference>
<keyword evidence="7" id="KW-1185">Reference proteome</keyword>
<dbReference type="PANTHER" id="PTHR33337:SF40">
    <property type="entry name" value="CENP-V_GFA DOMAIN-CONTAINING PROTEIN-RELATED"/>
    <property type="match status" value="1"/>
</dbReference>
<reference evidence="6 7" key="1">
    <citation type="submission" date="2017-05" db="EMBL/GenBank/DDBJ databases">
        <authorList>
            <person name="Varghese N."/>
            <person name="Submissions S."/>
        </authorList>
    </citation>
    <scope>NUCLEOTIDE SEQUENCE [LARGE SCALE GENOMIC DNA]</scope>
    <source>
        <strain evidence="6 7">DSM 29506</strain>
    </source>
</reference>
<dbReference type="GO" id="GO:0046872">
    <property type="term" value="F:metal ion binding"/>
    <property type="evidence" value="ECO:0007669"/>
    <property type="project" value="UniProtKB-KW"/>
</dbReference>
<dbReference type="AlphaFoldDB" id="A0A521AHQ0"/>
<dbReference type="PANTHER" id="PTHR33337">
    <property type="entry name" value="GFA DOMAIN-CONTAINING PROTEIN"/>
    <property type="match status" value="1"/>
</dbReference>
<evidence type="ECO:0000256" key="2">
    <source>
        <dbReference type="ARBA" id="ARBA00022723"/>
    </source>
</evidence>
<proteinExistence type="inferred from homology"/>
<evidence type="ECO:0000256" key="4">
    <source>
        <dbReference type="ARBA" id="ARBA00023239"/>
    </source>
</evidence>
<dbReference type="PROSITE" id="PS51891">
    <property type="entry name" value="CENP_V_GFA"/>
    <property type="match status" value="1"/>
</dbReference>
<dbReference type="OrthoDB" id="9807246at2"/>
<evidence type="ECO:0000313" key="6">
    <source>
        <dbReference type="EMBL" id="SMO34342.1"/>
    </source>
</evidence>
<gene>
    <name evidence="6" type="ORF">SAMN06265173_101168</name>
</gene>
<dbReference type="Gene3D" id="3.90.1590.10">
    <property type="entry name" value="glutathione-dependent formaldehyde- activating enzyme (gfa)"/>
    <property type="match status" value="1"/>
</dbReference>
<evidence type="ECO:0000313" key="7">
    <source>
        <dbReference type="Proteomes" id="UP000316030"/>
    </source>
</evidence>
<dbReference type="InterPro" id="IPR006913">
    <property type="entry name" value="CENP-V/GFA"/>
</dbReference>
<keyword evidence="4" id="KW-0456">Lyase</keyword>
<dbReference type="GO" id="GO:0016846">
    <property type="term" value="F:carbon-sulfur lyase activity"/>
    <property type="evidence" value="ECO:0007669"/>
    <property type="project" value="InterPro"/>
</dbReference>
<name>A0A521AHQ0_9RHOB</name>
<evidence type="ECO:0000256" key="3">
    <source>
        <dbReference type="ARBA" id="ARBA00022833"/>
    </source>
</evidence>
<evidence type="ECO:0000259" key="5">
    <source>
        <dbReference type="PROSITE" id="PS51891"/>
    </source>
</evidence>
<protein>
    <submittedName>
        <fullName evidence="6">Uncharacterized conserved protein</fullName>
    </submittedName>
</protein>
<keyword evidence="3" id="KW-0862">Zinc</keyword>
<keyword evidence="2" id="KW-0479">Metal-binding</keyword>
<evidence type="ECO:0000256" key="1">
    <source>
        <dbReference type="ARBA" id="ARBA00005495"/>
    </source>
</evidence>
<organism evidence="6 7">
    <name type="scientific">Thalassovita litoralis</name>
    <dbReference type="NCBI Taxonomy" id="1010611"/>
    <lineage>
        <taxon>Bacteria</taxon>
        <taxon>Pseudomonadati</taxon>
        <taxon>Pseudomonadota</taxon>
        <taxon>Alphaproteobacteria</taxon>
        <taxon>Rhodobacterales</taxon>
        <taxon>Roseobacteraceae</taxon>
        <taxon>Thalassovita</taxon>
    </lineage>
</organism>
<comment type="similarity">
    <text evidence="1">Belongs to the Gfa family.</text>
</comment>